<comment type="similarity">
    <text evidence="1">Belongs to the peptidase S9C family.</text>
</comment>
<dbReference type="Pfam" id="PF00326">
    <property type="entry name" value="Peptidase_S9"/>
    <property type="match status" value="1"/>
</dbReference>
<keyword evidence="8" id="KW-1185">Reference proteome</keyword>
<evidence type="ECO:0000256" key="1">
    <source>
        <dbReference type="ARBA" id="ARBA00010040"/>
    </source>
</evidence>
<dbReference type="GO" id="GO:0004252">
    <property type="term" value="F:serine-type endopeptidase activity"/>
    <property type="evidence" value="ECO:0007669"/>
    <property type="project" value="TreeGrafter"/>
</dbReference>
<dbReference type="FunFam" id="3.40.50.1820:FF:000028">
    <property type="entry name" value="S9 family peptidase"/>
    <property type="match status" value="1"/>
</dbReference>
<keyword evidence="2" id="KW-0645">Protease</keyword>
<accession>A0A1I1XF13</accession>
<dbReference type="InParanoid" id="A0A1I1XF13"/>
<dbReference type="PANTHER" id="PTHR42776:SF13">
    <property type="entry name" value="DIPEPTIDYL-PEPTIDASE 5"/>
    <property type="match status" value="1"/>
</dbReference>
<evidence type="ECO:0000256" key="2">
    <source>
        <dbReference type="ARBA" id="ARBA00022670"/>
    </source>
</evidence>
<dbReference type="SUPFAM" id="SSF82171">
    <property type="entry name" value="DPP6 N-terminal domain-like"/>
    <property type="match status" value="1"/>
</dbReference>
<proteinExistence type="inferred from homology"/>
<dbReference type="InterPro" id="IPR011042">
    <property type="entry name" value="6-blade_b-propeller_TolB-like"/>
</dbReference>
<feature type="domain" description="Peptidase S9 prolyl oligopeptidase catalytic" evidence="6">
    <location>
        <begin position="511"/>
        <end position="720"/>
    </location>
</feature>
<dbReference type="PROSITE" id="PS51257">
    <property type="entry name" value="PROKAR_LIPOPROTEIN"/>
    <property type="match status" value="1"/>
</dbReference>
<keyword evidence="5" id="KW-0720">Serine protease</keyword>
<dbReference type="AlphaFoldDB" id="A0A1I1XF13"/>
<keyword evidence="7" id="KW-0031">Aminopeptidase</keyword>
<dbReference type="EMBL" id="FONA01000006">
    <property type="protein sequence ID" value="SFE05947.1"/>
    <property type="molecule type" value="Genomic_DNA"/>
</dbReference>
<evidence type="ECO:0000313" key="8">
    <source>
        <dbReference type="Proteomes" id="UP000181976"/>
    </source>
</evidence>
<dbReference type="Gene3D" id="3.40.50.1820">
    <property type="entry name" value="alpha/beta hydrolase"/>
    <property type="match status" value="1"/>
</dbReference>
<dbReference type="Proteomes" id="UP000181976">
    <property type="component" value="Unassembled WGS sequence"/>
</dbReference>
<sequence length="720" mass="82406">MKKLTSLILAGLGFMTGCADKSNSYIRPVFSPEKVEVKNGILTPEILWSFGRIGNVKVSPDQKKILYTVTWPDIEKNTFHTNLFISNLDGTEKQQIVPQFKKPKLLSISLTWGDTKKVAVETDDKPDFSISHVDWRPDGEKITFISNKYGSNQLFEMLPDGTEVKQITDLPGGIKGYKYAPNLKHLLVLKDVKLDKTPTDKYPDLPKANARIEEDLMYRHWDHWHDYNYSHIFVAPYKSDKLITEATDIMEGEPYDTPLKPFGGMEQISWTPDGEKIAYTCKKLKGKAYALSTNSDIYLYDLNTQTTQNLTEGMPGYDKNPVFSPDGLRMAWESMPRDGYESDKNRLMVKDLETGKVIDFTANFDEDIHSPVWNMMGDALFFISNRHATEHIFRINLPGGDIHKITSGEHNYTSVIPAGGQLIATRMSMSSPAEIYAVNSIDGSAVNISKVNQPILNKLTMGKVEKRWITTTDNKKMLTWVIYPPNFDANKKYPALLYCQGGPQSSVSQFWSYRWNFQMMAANDYIIVAPNRRGLPGFGREWTEQISGDYGGQNMLDYLSAIDSVAKEPFVDEQKLGAVGASYGGYSVYWLAGNHNKRFKAFIAHCGVFNQDMMYTTTEEMFFVNWDLKKPYWEMPNKRYDFSPHLFVDKWDTPILVIHGGKDFRIPYTQGMAAFNAAQLRGIPSRFLFFPEESHWVLSPQNGILWQREFFAWLDRWLKK</sequence>
<dbReference type="OrthoDB" id="9812921at2"/>
<dbReference type="SUPFAM" id="SSF53474">
    <property type="entry name" value="alpha/beta-Hydrolases"/>
    <property type="match status" value="1"/>
</dbReference>
<dbReference type="InterPro" id="IPR001375">
    <property type="entry name" value="Peptidase_S9_cat"/>
</dbReference>
<keyword evidence="4" id="KW-0378">Hydrolase</keyword>
<dbReference type="Gene3D" id="2.120.10.30">
    <property type="entry name" value="TolB, C-terminal domain"/>
    <property type="match status" value="3"/>
</dbReference>
<evidence type="ECO:0000313" key="7">
    <source>
        <dbReference type="EMBL" id="SFE05947.1"/>
    </source>
</evidence>
<gene>
    <name evidence="7" type="ORF">SAMN05444380_10615</name>
</gene>
<dbReference type="InterPro" id="IPR011659">
    <property type="entry name" value="WD40"/>
</dbReference>
<dbReference type="eggNOG" id="COG1506">
    <property type="taxonomic scope" value="Bacteria"/>
</dbReference>
<keyword evidence="3" id="KW-0732">Signal</keyword>
<evidence type="ECO:0000256" key="5">
    <source>
        <dbReference type="ARBA" id="ARBA00022825"/>
    </source>
</evidence>
<dbReference type="PANTHER" id="PTHR42776">
    <property type="entry name" value="SERINE PEPTIDASE S9 FAMILY MEMBER"/>
    <property type="match status" value="1"/>
</dbReference>
<evidence type="ECO:0000256" key="4">
    <source>
        <dbReference type="ARBA" id="ARBA00022801"/>
    </source>
</evidence>
<dbReference type="GO" id="GO:0006508">
    <property type="term" value="P:proteolysis"/>
    <property type="evidence" value="ECO:0007669"/>
    <property type="project" value="UniProtKB-KW"/>
</dbReference>
<organism evidence="7 8">
    <name type="scientific">Thermophagus xiamenensis</name>
    <dbReference type="NCBI Taxonomy" id="385682"/>
    <lineage>
        <taxon>Bacteria</taxon>
        <taxon>Pseudomonadati</taxon>
        <taxon>Bacteroidota</taxon>
        <taxon>Bacteroidia</taxon>
        <taxon>Marinilabiliales</taxon>
        <taxon>Marinilabiliaceae</taxon>
        <taxon>Thermophagus</taxon>
    </lineage>
</organism>
<dbReference type="RefSeq" id="WP_010528470.1">
    <property type="nucleotide sequence ID" value="NZ_AFSL01000085.1"/>
</dbReference>
<dbReference type="STRING" id="385682.SAMN05444380_10615"/>
<reference evidence="7 8" key="1">
    <citation type="submission" date="2016-10" db="EMBL/GenBank/DDBJ databases">
        <authorList>
            <person name="de Groot N.N."/>
        </authorList>
    </citation>
    <scope>NUCLEOTIDE SEQUENCE [LARGE SCALE GENOMIC DNA]</scope>
    <source>
        <strain evidence="7 8">DSM 19012</strain>
    </source>
</reference>
<evidence type="ECO:0000256" key="3">
    <source>
        <dbReference type="ARBA" id="ARBA00022729"/>
    </source>
</evidence>
<name>A0A1I1XF13_9BACT</name>
<dbReference type="InterPro" id="IPR029058">
    <property type="entry name" value="AB_hydrolase_fold"/>
</dbReference>
<dbReference type="eggNOG" id="COG0823">
    <property type="taxonomic scope" value="Bacteria"/>
</dbReference>
<protein>
    <submittedName>
        <fullName evidence="7">Dipeptidyl aminopeptidase/acylaminoacyl peptidase</fullName>
    </submittedName>
</protein>
<dbReference type="Pfam" id="PF07676">
    <property type="entry name" value="PD40"/>
    <property type="match status" value="3"/>
</dbReference>
<evidence type="ECO:0000259" key="6">
    <source>
        <dbReference type="Pfam" id="PF00326"/>
    </source>
</evidence>
<dbReference type="GO" id="GO:0004177">
    <property type="term" value="F:aminopeptidase activity"/>
    <property type="evidence" value="ECO:0007669"/>
    <property type="project" value="UniProtKB-KW"/>
</dbReference>